<organism evidence="2 3">
    <name type="scientific">Cnuella takakiae</name>
    <dbReference type="NCBI Taxonomy" id="1302690"/>
    <lineage>
        <taxon>Bacteria</taxon>
        <taxon>Pseudomonadati</taxon>
        <taxon>Bacteroidota</taxon>
        <taxon>Chitinophagia</taxon>
        <taxon>Chitinophagales</taxon>
        <taxon>Chitinophagaceae</taxon>
        <taxon>Cnuella</taxon>
    </lineage>
</organism>
<dbReference type="AlphaFoldDB" id="A0A1M4YJ16"/>
<evidence type="ECO:0000313" key="3">
    <source>
        <dbReference type="Proteomes" id="UP000184368"/>
    </source>
</evidence>
<keyword evidence="1" id="KW-0732">Signal</keyword>
<reference evidence="2 3" key="1">
    <citation type="submission" date="2016-11" db="EMBL/GenBank/DDBJ databases">
        <authorList>
            <person name="Jaros S."/>
            <person name="Januszkiewicz K."/>
            <person name="Wedrychowicz H."/>
        </authorList>
    </citation>
    <scope>NUCLEOTIDE SEQUENCE [LARGE SCALE GENOMIC DNA]</scope>
    <source>
        <strain evidence="2 3">DSM 26897</strain>
    </source>
</reference>
<gene>
    <name evidence="2" type="ORF">SAMN05444008_104300</name>
</gene>
<dbReference type="STRING" id="1302690.BUE76_15675"/>
<name>A0A1M4YJ16_9BACT</name>
<evidence type="ECO:0000256" key="1">
    <source>
        <dbReference type="SAM" id="SignalP"/>
    </source>
</evidence>
<sequence length="128" mass="14001">MMKLLLLGVAALAVTATPPACNRNKQSTCFKARMEDRGMCGNFTISVLEGQLEGTEASWTNEQTGKVYTNVFRPANPCGIPEGIKNGDTFYFTLDTRKVEDCTHCMAFYPAPASRINIRVQEGPCSGK</sequence>
<evidence type="ECO:0000313" key="2">
    <source>
        <dbReference type="EMBL" id="SHF05727.1"/>
    </source>
</evidence>
<dbReference type="EMBL" id="FQUO01000004">
    <property type="protein sequence ID" value="SHF05727.1"/>
    <property type="molecule type" value="Genomic_DNA"/>
</dbReference>
<keyword evidence="3" id="KW-1185">Reference proteome</keyword>
<accession>A0A1M4YJ16</accession>
<dbReference type="Proteomes" id="UP000184368">
    <property type="component" value="Unassembled WGS sequence"/>
</dbReference>
<feature type="chain" id="PRO_5009908469" evidence="1">
    <location>
        <begin position="23"/>
        <end position="128"/>
    </location>
</feature>
<proteinExistence type="predicted"/>
<protein>
    <submittedName>
        <fullName evidence="2">Uncharacterized protein</fullName>
    </submittedName>
</protein>
<feature type="signal peptide" evidence="1">
    <location>
        <begin position="1"/>
        <end position="22"/>
    </location>
</feature>